<dbReference type="NCBIfam" id="TIGR01060">
    <property type="entry name" value="eno"/>
    <property type="match status" value="1"/>
</dbReference>
<dbReference type="InterPro" id="IPR036849">
    <property type="entry name" value="Enolase-like_C_sf"/>
</dbReference>
<keyword evidence="11" id="KW-0175">Coiled coil</keyword>
<comment type="caution">
    <text evidence="22">The sequence shown here is derived from an EMBL/GenBank/DDBJ whole genome shotgun (WGS) entry which is preliminary data.</text>
</comment>
<dbReference type="InterPro" id="IPR020811">
    <property type="entry name" value="Enolase_N"/>
</dbReference>
<dbReference type="SUPFAM" id="SSF51604">
    <property type="entry name" value="Enolase C-terminal domain-like"/>
    <property type="match status" value="1"/>
</dbReference>
<feature type="compositionally biased region" description="Acidic residues" evidence="19">
    <location>
        <begin position="320"/>
        <end position="329"/>
    </location>
</feature>
<dbReference type="Pfam" id="PF03952">
    <property type="entry name" value="Enolase_N"/>
    <property type="match status" value="1"/>
</dbReference>
<gene>
    <name evidence="22" type="ORF">HGM15179_011740</name>
</gene>
<proteinExistence type="inferred from homology"/>
<dbReference type="PANTHER" id="PTHR11902:SF10">
    <property type="entry name" value="GAMMA-ENOLASE"/>
    <property type="match status" value="1"/>
</dbReference>
<dbReference type="SMART" id="SM01193">
    <property type="entry name" value="Enolase_N"/>
    <property type="match status" value="1"/>
</dbReference>
<dbReference type="Gene3D" id="3.30.390.10">
    <property type="entry name" value="Enolase-like, N-terminal domain"/>
    <property type="match status" value="1"/>
</dbReference>
<evidence type="ECO:0000256" key="17">
    <source>
        <dbReference type="ARBA" id="ARBA00031125"/>
    </source>
</evidence>
<dbReference type="Pfam" id="PF14580">
    <property type="entry name" value="LRR_9"/>
    <property type="match status" value="1"/>
</dbReference>
<dbReference type="SFLD" id="SFLDF00002">
    <property type="entry name" value="enolase"/>
    <property type="match status" value="1"/>
</dbReference>
<evidence type="ECO:0000256" key="7">
    <source>
        <dbReference type="ARBA" id="ARBA00022614"/>
    </source>
</evidence>
<accession>A0A8K1GBT4</accession>
<dbReference type="FunFam" id="3.80.10.10:FF:001051">
    <property type="entry name" value="Leucine-rich repeat-containing 23"/>
    <property type="match status" value="1"/>
</dbReference>
<dbReference type="GO" id="GO:0000015">
    <property type="term" value="C:phosphopyruvate hydratase complex"/>
    <property type="evidence" value="ECO:0007669"/>
    <property type="project" value="InterPro"/>
</dbReference>
<evidence type="ECO:0000313" key="22">
    <source>
        <dbReference type="EMBL" id="TRZ15358.1"/>
    </source>
</evidence>
<evidence type="ECO:0000256" key="11">
    <source>
        <dbReference type="ARBA" id="ARBA00023054"/>
    </source>
</evidence>
<dbReference type="Pfam" id="PF00113">
    <property type="entry name" value="Enolase_C"/>
    <property type="match status" value="1"/>
</dbReference>
<feature type="domain" description="Enolase N-terminal" evidence="21">
    <location>
        <begin position="337"/>
        <end position="468"/>
    </location>
</feature>
<dbReference type="InterPro" id="IPR029017">
    <property type="entry name" value="Enolase-like_N"/>
</dbReference>
<dbReference type="PROSITE" id="PS51450">
    <property type="entry name" value="LRR"/>
    <property type="match status" value="3"/>
</dbReference>
<dbReference type="SMART" id="SM01192">
    <property type="entry name" value="Enolase_C"/>
    <property type="match status" value="1"/>
</dbReference>
<keyword evidence="8" id="KW-0677">Repeat</keyword>
<dbReference type="PROSITE" id="PS00164">
    <property type="entry name" value="ENOLASE"/>
    <property type="match status" value="1"/>
</dbReference>
<feature type="compositionally biased region" description="Basic and acidic residues" evidence="19">
    <location>
        <begin position="294"/>
        <end position="319"/>
    </location>
</feature>
<evidence type="ECO:0000256" key="8">
    <source>
        <dbReference type="ARBA" id="ARBA00022737"/>
    </source>
</evidence>
<evidence type="ECO:0000256" key="3">
    <source>
        <dbReference type="ARBA" id="ARBA00005031"/>
    </source>
</evidence>
<reference evidence="22" key="1">
    <citation type="submission" date="2019-04" db="EMBL/GenBank/DDBJ databases">
        <title>Genome assembly of Zosterops borbonicus 15179.</title>
        <authorList>
            <person name="Leroy T."/>
            <person name="Anselmetti Y."/>
            <person name="Tilak M.-K."/>
            <person name="Nabholz B."/>
        </authorList>
    </citation>
    <scope>NUCLEOTIDE SEQUENCE</scope>
    <source>
        <strain evidence="22">HGM_15179</strain>
        <tissue evidence="22">Muscle</tissue>
    </source>
</reference>
<dbReference type="PRINTS" id="PR00148">
    <property type="entry name" value="ENOLASE"/>
</dbReference>
<dbReference type="EC" id="4.2.1.11" evidence="5"/>
<evidence type="ECO:0000256" key="19">
    <source>
        <dbReference type="SAM" id="MobiDB-lite"/>
    </source>
</evidence>
<keyword evidence="7" id="KW-0433">Leucine-rich repeat</keyword>
<dbReference type="HAMAP" id="MF_00318">
    <property type="entry name" value="Enolase"/>
    <property type="match status" value="1"/>
</dbReference>
<evidence type="ECO:0000256" key="4">
    <source>
        <dbReference type="ARBA" id="ARBA00009604"/>
    </source>
</evidence>
<evidence type="ECO:0000256" key="2">
    <source>
        <dbReference type="ARBA" id="ARBA00004611"/>
    </source>
</evidence>
<dbReference type="FunFam" id="3.20.20.120:FF:000002">
    <property type="entry name" value="Enolase 1"/>
    <property type="match status" value="1"/>
</dbReference>
<keyword evidence="15" id="KW-0456">Lyase</keyword>
<keyword evidence="13" id="KW-0324">Glycolysis</keyword>
<dbReference type="GO" id="GO:0004634">
    <property type="term" value="F:phosphopyruvate hydratase activity"/>
    <property type="evidence" value="ECO:0007669"/>
    <property type="project" value="UniProtKB-EC"/>
</dbReference>
<dbReference type="SMART" id="SM00365">
    <property type="entry name" value="LRR_SD22"/>
    <property type="match status" value="5"/>
</dbReference>
<sequence length="768" mass="85776">MDDEELGEDEAEKEEGEEKEGEDDEEKEEEDKEPAPCPLTEEILKEGLSLLCKTGNGLAHAYVKFEAKDKHLTDISLLERFIHLRYVDLSKNKLKDLAPLSSLTQLLWLKVDRNLLTSASMQKLPYVQVISFDRNKIMDLEGITHPLLTNLSLKENKIQTVLGLSQDQLFSLQVLELRGNQIKTTAGLGVSKLKKLYLAKNAICSLEGLEKFEQLEILHLRDNKLEALDGFCDSMKYLQYLNLRSNEIKSLQEVEKLRVLPMLQALVLMDNPCAEESNYRLEVLSRLAQLQRLDKEPVQEEEREEAEKIRQARKEKEKEMEEVEESLEDNNELTMAVERIHAREILDSRGNPTVEVDLYTHKGMFRAAVPSGASTGIYEALELRDNDKSRFLGKGVLQAVDHINSTVAPALVGSGLSVVDQEKIDNLMLEMDGTENKSKFGANAILGVSLAVCKAGAAEKDVPLYRHIADLAGNSDLILPVPAFNVINGGSHAGNKLAMQEFMILPVGAESFRDAMRIGAEVYHNLKSVIKEKYGKDATNVGDEGGFAPNILENSEALELLKEAIDKAGYTDKIVIGMDVAASEFYRDGKYDLDFKSPDDPSRYISGDELGDLYQSFVRDYPVVSIEDPFDQDDWEAWTKFTANVGIQIVGDDLTVTNPKRIERAVEEKACNCLLLKVNQIGSVTEAIQACKLAQENGWGVMVSHRSGETEDTFIADLVVGLCTGQIKTGAPCRSERLAKYNQLMRIEEELGDEARFAGHNFRNPSVL</sequence>
<evidence type="ECO:0000259" key="20">
    <source>
        <dbReference type="SMART" id="SM01192"/>
    </source>
</evidence>
<dbReference type="Gene3D" id="3.80.10.10">
    <property type="entry name" value="Ribonuclease Inhibitor"/>
    <property type="match status" value="2"/>
</dbReference>
<dbReference type="GO" id="GO:0000287">
    <property type="term" value="F:magnesium ion binding"/>
    <property type="evidence" value="ECO:0007669"/>
    <property type="project" value="InterPro"/>
</dbReference>
<evidence type="ECO:0000256" key="16">
    <source>
        <dbReference type="ARBA" id="ARBA00023273"/>
    </source>
</evidence>
<keyword evidence="16" id="KW-0966">Cell projection</keyword>
<dbReference type="InterPro" id="IPR020809">
    <property type="entry name" value="Enolase_CS"/>
</dbReference>
<evidence type="ECO:0000256" key="9">
    <source>
        <dbReference type="ARBA" id="ARBA00022842"/>
    </source>
</evidence>
<dbReference type="FunFam" id="3.30.390.10:FF:000001">
    <property type="entry name" value="Enolase"/>
    <property type="match status" value="1"/>
</dbReference>
<name>A0A8K1GBT4_9PASS</name>
<dbReference type="SUPFAM" id="SSF54826">
    <property type="entry name" value="Enolase N-terminal domain-like"/>
    <property type="match status" value="1"/>
</dbReference>
<comment type="subcellular location">
    <subcellularLocation>
        <location evidence="2">Cytoplasm</location>
        <location evidence="2">Cytoskeleton</location>
        <location evidence="2">Flagellum axoneme</location>
    </subcellularLocation>
</comment>
<feature type="domain" description="Enolase C-terminal TIM barrel" evidence="20">
    <location>
        <begin position="476"/>
        <end position="765"/>
    </location>
</feature>
<evidence type="ECO:0000256" key="15">
    <source>
        <dbReference type="ARBA" id="ARBA00023239"/>
    </source>
</evidence>
<dbReference type="Gene3D" id="3.20.20.120">
    <property type="entry name" value="Enolase-like C-terminal domain"/>
    <property type="match status" value="1"/>
</dbReference>
<dbReference type="OrthoDB" id="271226at2759"/>
<keyword evidence="12" id="KW-0969">Cilium</keyword>
<feature type="compositionally biased region" description="Acidic residues" evidence="19">
    <location>
        <begin position="1"/>
        <end position="32"/>
    </location>
</feature>
<dbReference type="SUPFAM" id="SSF52058">
    <property type="entry name" value="L domain-like"/>
    <property type="match status" value="1"/>
</dbReference>
<evidence type="ECO:0000256" key="10">
    <source>
        <dbReference type="ARBA" id="ARBA00022846"/>
    </source>
</evidence>
<dbReference type="EMBL" id="SWJQ01000371">
    <property type="protein sequence ID" value="TRZ15358.1"/>
    <property type="molecule type" value="Genomic_DNA"/>
</dbReference>
<dbReference type="InterPro" id="IPR020810">
    <property type="entry name" value="Enolase_C"/>
</dbReference>
<keyword evidence="10" id="KW-0282">Flagellum</keyword>
<dbReference type="GO" id="GO:0006096">
    <property type="term" value="P:glycolytic process"/>
    <property type="evidence" value="ECO:0007669"/>
    <property type="project" value="UniProtKB-UniPathway"/>
</dbReference>
<comment type="cofactor">
    <cofactor evidence="1">
        <name>Mg(2+)</name>
        <dbReference type="ChEBI" id="CHEBI:18420"/>
    </cofactor>
</comment>
<dbReference type="SFLD" id="SFLDG00178">
    <property type="entry name" value="enolase"/>
    <property type="match status" value="1"/>
</dbReference>
<dbReference type="PANTHER" id="PTHR11902">
    <property type="entry name" value="ENOLASE"/>
    <property type="match status" value="1"/>
</dbReference>
<comment type="pathway">
    <text evidence="3">Carbohydrate degradation; glycolysis; pyruvate from D-glyceraldehyde 3-phosphate: step 4/5.</text>
</comment>
<comment type="similarity">
    <text evidence="4">Belongs to the enolase family.</text>
</comment>
<evidence type="ECO:0000256" key="12">
    <source>
        <dbReference type="ARBA" id="ARBA00023069"/>
    </source>
</evidence>
<evidence type="ECO:0000256" key="1">
    <source>
        <dbReference type="ARBA" id="ARBA00001946"/>
    </source>
</evidence>
<evidence type="ECO:0000256" key="18">
    <source>
        <dbReference type="ARBA" id="ARBA00071477"/>
    </source>
</evidence>
<evidence type="ECO:0000313" key="23">
    <source>
        <dbReference type="Proteomes" id="UP000796761"/>
    </source>
</evidence>
<keyword evidence="14" id="KW-0206">Cytoskeleton</keyword>
<keyword evidence="23" id="KW-1185">Reference proteome</keyword>
<dbReference type="CDD" id="cd03313">
    <property type="entry name" value="enolase"/>
    <property type="match status" value="1"/>
</dbReference>
<feature type="region of interest" description="Disordered" evidence="19">
    <location>
        <begin position="1"/>
        <end position="38"/>
    </location>
</feature>
<dbReference type="InterPro" id="IPR001611">
    <property type="entry name" value="Leu-rich_rpt"/>
</dbReference>
<dbReference type="InterPro" id="IPR032675">
    <property type="entry name" value="LRR_dom_sf"/>
</dbReference>
<evidence type="ECO:0000256" key="5">
    <source>
        <dbReference type="ARBA" id="ARBA00012058"/>
    </source>
</evidence>
<dbReference type="UniPathway" id="UPA00109">
    <property type="reaction ID" value="UER00187"/>
</dbReference>
<feature type="region of interest" description="Disordered" evidence="19">
    <location>
        <begin position="294"/>
        <end position="329"/>
    </location>
</feature>
<dbReference type="InterPro" id="IPR000941">
    <property type="entry name" value="Enolase"/>
</dbReference>
<evidence type="ECO:0000256" key="13">
    <source>
        <dbReference type="ARBA" id="ARBA00023152"/>
    </source>
</evidence>
<evidence type="ECO:0000259" key="21">
    <source>
        <dbReference type="SMART" id="SM01193"/>
    </source>
</evidence>
<organism evidence="22 23">
    <name type="scientific">Zosterops borbonicus</name>
    <dbReference type="NCBI Taxonomy" id="364589"/>
    <lineage>
        <taxon>Eukaryota</taxon>
        <taxon>Metazoa</taxon>
        <taxon>Chordata</taxon>
        <taxon>Craniata</taxon>
        <taxon>Vertebrata</taxon>
        <taxon>Euteleostomi</taxon>
        <taxon>Archelosauria</taxon>
        <taxon>Archosauria</taxon>
        <taxon>Dinosauria</taxon>
        <taxon>Saurischia</taxon>
        <taxon>Theropoda</taxon>
        <taxon>Coelurosauria</taxon>
        <taxon>Aves</taxon>
        <taxon>Neognathae</taxon>
        <taxon>Neoaves</taxon>
        <taxon>Telluraves</taxon>
        <taxon>Australaves</taxon>
        <taxon>Passeriformes</taxon>
        <taxon>Sylvioidea</taxon>
        <taxon>Zosteropidae</taxon>
        <taxon>Zosterops</taxon>
    </lineage>
</organism>
<evidence type="ECO:0000256" key="6">
    <source>
        <dbReference type="ARBA" id="ARBA00022490"/>
    </source>
</evidence>
<protein>
    <recommendedName>
        <fullName evidence="18">Leucine-rich repeat-containing protein 23</fullName>
        <ecNumber evidence="5">4.2.1.11</ecNumber>
    </recommendedName>
    <alternativeName>
        <fullName evidence="17">2-phospho-D-glycerate hydro-lyase</fullName>
    </alternativeName>
</protein>
<dbReference type="Proteomes" id="UP000796761">
    <property type="component" value="Unassembled WGS sequence"/>
</dbReference>
<dbReference type="SFLD" id="SFLDS00001">
    <property type="entry name" value="Enolase"/>
    <property type="match status" value="1"/>
</dbReference>
<keyword evidence="6" id="KW-0963">Cytoplasm</keyword>
<keyword evidence="9" id="KW-0460">Magnesium</keyword>
<evidence type="ECO:0000256" key="14">
    <source>
        <dbReference type="ARBA" id="ARBA00023212"/>
    </source>
</evidence>
<dbReference type="AlphaFoldDB" id="A0A8K1GBT4"/>